<evidence type="ECO:0000313" key="2">
    <source>
        <dbReference type="EMBL" id="KAF2253459.1"/>
    </source>
</evidence>
<evidence type="ECO:0000256" key="1">
    <source>
        <dbReference type="SAM" id="MobiDB-lite"/>
    </source>
</evidence>
<feature type="compositionally biased region" description="Basic and acidic residues" evidence="1">
    <location>
        <begin position="124"/>
        <end position="156"/>
    </location>
</feature>
<feature type="compositionally biased region" description="Low complexity" evidence="1">
    <location>
        <begin position="87"/>
        <end position="101"/>
    </location>
</feature>
<dbReference type="Proteomes" id="UP000800094">
    <property type="component" value="Unassembled WGS sequence"/>
</dbReference>
<evidence type="ECO:0000313" key="3">
    <source>
        <dbReference type="Proteomes" id="UP000800094"/>
    </source>
</evidence>
<reference evidence="2" key="1">
    <citation type="journal article" date="2020" name="Stud. Mycol.">
        <title>101 Dothideomycetes genomes: a test case for predicting lifestyles and emergence of pathogens.</title>
        <authorList>
            <person name="Haridas S."/>
            <person name="Albert R."/>
            <person name="Binder M."/>
            <person name="Bloem J."/>
            <person name="Labutti K."/>
            <person name="Salamov A."/>
            <person name="Andreopoulos B."/>
            <person name="Baker S."/>
            <person name="Barry K."/>
            <person name="Bills G."/>
            <person name="Bluhm B."/>
            <person name="Cannon C."/>
            <person name="Castanera R."/>
            <person name="Culley D."/>
            <person name="Daum C."/>
            <person name="Ezra D."/>
            <person name="Gonzalez J."/>
            <person name="Henrissat B."/>
            <person name="Kuo A."/>
            <person name="Liang C."/>
            <person name="Lipzen A."/>
            <person name="Lutzoni F."/>
            <person name="Magnuson J."/>
            <person name="Mondo S."/>
            <person name="Nolan M."/>
            <person name="Ohm R."/>
            <person name="Pangilinan J."/>
            <person name="Park H.-J."/>
            <person name="Ramirez L."/>
            <person name="Alfaro M."/>
            <person name="Sun H."/>
            <person name="Tritt A."/>
            <person name="Yoshinaga Y."/>
            <person name="Zwiers L.-H."/>
            <person name="Turgeon B."/>
            <person name="Goodwin S."/>
            <person name="Spatafora J."/>
            <person name="Crous P."/>
            <person name="Grigoriev I."/>
        </authorList>
    </citation>
    <scope>NUCLEOTIDE SEQUENCE</scope>
    <source>
        <strain evidence="2">CBS 122368</strain>
    </source>
</reference>
<feature type="region of interest" description="Disordered" evidence="1">
    <location>
        <begin position="83"/>
        <end position="106"/>
    </location>
</feature>
<feature type="region of interest" description="Disordered" evidence="1">
    <location>
        <begin position="123"/>
        <end position="156"/>
    </location>
</feature>
<organism evidence="2 3">
    <name type="scientific">Trematosphaeria pertusa</name>
    <dbReference type="NCBI Taxonomy" id="390896"/>
    <lineage>
        <taxon>Eukaryota</taxon>
        <taxon>Fungi</taxon>
        <taxon>Dikarya</taxon>
        <taxon>Ascomycota</taxon>
        <taxon>Pezizomycotina</taxon>
        <taxon>Dothideomycetes</taxon>
        <taxon>Pleosporomycetidae</taxon>
        <taxon>Pleosporales</taxon>
        <taxon>Massarineae</taxon>
        <taxon>Trematosphaeriaceae</taxon>
        <taxon>Trematosphaeria</taxon>
    </lineage>
</organism>
<dbReference type="RefSeq" id="XP_033688463.1">
    <property type="nucleotide sequence ID" value="XM_033834712.1"/>
</dbReference>
<accession>A0A6A6IT30</accession>
<keyword evidence="3" id="KW-1185">Reference proteome</keyword>
<sequence>MTQDSPNCLFQYLANSLLSDIEGEPPEKTHHIAGAYSEVTRRGDSKAEVFLKAKALGGIGRDLDFSTATDKAMIPALKEKCKNMTVPEGSGNGSDDGSNPGEVEHAIRDKNIQFLFQYFGQSQKDWEGQERQEEINKDGVEMMLREKATTNGHTEG</sequence>
<dbReference type="AlphaFoldDB" id="A0A6A6IT30"/>
<dbReference type="GeneID" id="54588042"/>
<dbReference type="EMBL" id="ML987191">
    <property type="protein sequence ID" value="KAF2253459.1"/>
    <property type="molecule type" value="Genomic_DNA"/>
</dbReference>
<gene>
    <name evidence="2" type="ORF">BU26DRAFT_588411</name>
</gene>
<proteinExistence type="predicted"/>
<name>A0A6A6IT30_9PLEO</name>
<protein>
    <submittedName>
        <fullName evidence="2">Uncharacterized protein</fullName>
    </submittedName>
</protein>